<name>A0A914M7R8_MELIC</name>
<organism evidence="1 2">
    <name type="scientific">Meloidogyne incognita</name>
    <name type="common">Southern root-knot nematode worm</name>
    <name type="synonym">Oxyuris incognita</name>
    <dbReference type="NCBI Taxonomy" id="6306"/>
    <lineage>
        <taxon>Eukaryota</taxon>
        <taxon>Metazoa</taxon>
        <taxon>Ecdysozoa</taxon>
        <taxon>Nematoda</taxon>
        <taxon>Chromadorea</taxon>
        <taxon>Rhabditida</taxon>
        <taxon>Tylenchina</taxon>
        <taxon>Tylenchomorpha</taxon>
        <taxon>Tylenchoidea</taxon>
        <taxon>Meloidogynidae</taxon>
        <taxon>Meloidogyninae</taxon>
        <taxon>Meloidogyne</taxon>
        <taxon>Meloidogyne incognita group</taxon>
    </lineage>
</organism>
<accession>A0A914M7R8</accession>
<sequence>MPLNPVPTNYDLLVERLVNMSSDRFPVNTAKLTIWEVNEFLDRIKYPNSVDIRLFFLFSNFLCSDQAIYPGKTLTLTQTQLLAIQFVLI</sequence>
<protein>
    <submittedName>
        <fullName evidence="2">Uncharacterized protein</fullName>
    </submittedName>
</protein>
<proteinExistence type="predicted"/>
<evidence type="ECO:0000313" key="1">
    <source>
        <dbReference type="Proteomes" id="UP000887563"/>
    </source>
</evidence>
<keyword evidence="1" id="KW-1185">Reference proteome</keyword>
<dbReference type="Proteomes" id="UP000887563">
    <property type="component" value="Unplaced"/>
</dbReference>
<evidence type="ECO:0000313" key="2">
    <source>
        <dbReference type="WBParaSite" id="Minc3s01404g23532"/>
    </source>
</evidence>
<reference evidence="2" key="1">
    <citation type="submission" date="2022-11" db="UniProtKB">
        <authorList>
            <consortium name="WormBaseParasite"/>
        </authorList>
    </citation>
    <scope>IDENTIFICATION</scope>
</reference>
<dbReference type="WBParaSite" id="Minc3s01404g23532">
    <property type="protein sequence ID" value="Minc3s01404g23532"/>
    <property type="gene ID" value="Minc3s01404g23532"/>
</dbReference>
<dbReference type="AlphaFoldDB" id="A0A914M7R8"/>